<keyword evidence="4" id="KW-0804">Transcription</keyword>
<keyword evidence="9" id="KW-1185">Reference proteome</keyword>
<dbReference type="GO" id="GO:0051123">
    <property type="term" value="P:RNA polymerase II preinitiation complex assembly"/>
    <property type="evidence" value="ECO:0007669"/>
    <property type="project" value="TreeGrafter"/>
</dbReference>
<dbReference type="InterPro" id="IPR006751">
    <property type="entry name" value="TAFII55_prot_cons_reg"/>
</dbReference>
<protein>
    <recommendedName>
        <fullName evidence="7">TAFII55 protein conserved region domain-containing protein</fullName>
    </recommendedName>
</protein>
<comment type="subcellular location">
    <subcellularLocation>
        <location evidence="1">Nucleus</location>
    </subcellularLocation>
</comment>
<keyword evidence="3" id="KW-0805">Transcription regulation</keyword>
<feature type="region of interest" description="Disordered" evidence="6">
    <location>
        <begin position="436"/>
        <end position="497"/>
    </location>
</feature>
<evidence type="ECO:0000313" key="8">
    <source>
        <dbReference type="EMBL" id="KAF2281328.1"/>
    </source>
</evidence>
<dbReference type="AlphaFoldDB" id="A0A6A6JZN3"/>
<gene>
    <name evidence="8" type="ORF">EI97DRAFT_26730</name>
</gene>
<feature type="region of interest" description="Disordered" evidence="6">
    <location>
        <begin position="1"/>
        <end position="134"/>
    </location>
</feature>
<dbReference type="GeneID" id="54547429"/>
<dbReference type="SMART" id="SM01370">
    <property type="entry name" value="TAFII55_N"/>
    <property type="match status" value="1"/>
</dbReference>
<dbReference type="GO" id="GO:0005669">
    <property type="term" value="C:transcription factor TFIID complex"/>
    <property type="evidence" value="ECO:0007669"/>
    <property type="project" value="InterPro"/>
</dbReference>
<dbReference type="Proteomes" id="UP000800097">
    <property type="component" value="Unassembled WGS sequence"/>
</dbReference>
<feature type="compositionally biased region" description="Basic and acidic residues" evidence="6">
    <location>
        <begin position="85"/>
        <end position="95"/>
    </location>
</feature>
<evidence type="ECO:0000259" key="7">
    <source>
        <dbReference type="SMART" id="SM01370"/>
    </source>
</evidence>
<name>A0A6A6JZN3_WESOR</name>
<evidence type="ECO:0000256" key="4">
    <source>
        <dbReference type="ARBA" id="ARBA00023163"/>
    </source>
</evidence>
<evidence type="ECO:0000256" key="2">
    <source>
        <dbReference type="ARBA" id="ARBA00009368"/>
    </source>
</evidence>
<dbReference type="PANTHER" id="PTHR12228">
    <property type="entry name" value="TRANSCRIPTION INITIATION FACTOR TFIID 55 KD SUBUNIT-RELATED"/>
    <property type="match status" value="1"/>
</dbReference>
<evidence type="ECO:0000313" key="9">
    <source>
        <dbReference type="Proteomes" id="UP000800097"/>
    </source>
</evidence>
<evidence type="ECO:0000256" key="5">
    <source>
        <dbReference type="ARBA" id="ARBA00023242"/>
    </source>
</evidence>
<dbReference type="EMBL" id="ML986484">
    <property type="protein sequence ID" value="KAF2281328.1"/>
    <property type="molecule type" value="Genomic_DNA"/>
</dbReference>
<sequence>MKLKLTAKPPAAPDGAPIRSPANEAPTPGGSAPKIKFKLAPSTVAPGDTAEAPKPKRKYTRKPKFDENGNPILPAVKAVNLKKRPREENGEDANRSTKRKIKPTFKTLERVTSDDEMDEELQPAPPPRPPVRQGSTLKIRMKPAAGSTQPKGVSIVKIKGVLGKPPVRPPGVGYDSEAEDAEVDPAIESQFILRMQPGPDCDLVRKAIDEKKIGKPQAEGGTNVIFRFFDREGRRAMVNVQGRLYAATMVDLPCVIESMKSWNKRDWVKTADVCQMLLVLGPVQSEEEAKRFPLPKEVDPHKYQYPHGLTPPMHWVRKRRFRPRQSYHEIEQREAQVQALLEADELAEQNGGKATWEVIDERAETTEEETSEEDAEGEEDIAETTEYVLQNEAGEEVEVDNDELEAALAAGLMEDEEDVDGLFGEGGAEVEVETPITAHDVAAHALGENGVSAPESAASTPNAPTSPDDDESEDDDAESPGDQEVDAEAAAAQESLEQGMAEVRELEQEIAKAQEQLELTGNILYKQRCKKKIEQLQTDLSLKKAALGLGDDGD</sequence>
<accession>A0A6A6JZN3</accession>
<dbReference type="InterPro" id="IPR037817">
    <property type="entry name" value="TAF7"/>
</dbReference>
<evidence type="ECO:0000256" key="1">
    <source>
        <dbReference type="ARBA" id="ARBA00004123"/>
    </source>
</evidence>
<feature type="domain" description="TAFII55 protein conserved region" evidence="7">
    <location>
        <begin position="187"/>
        <end position="349"/>
    </location>
</feature>
<dbReference type="OrthoDB" id="153872at2759"/>
<evidence type="ECO:0000256" key="6">
    <source>
        <dbReference type="SAM" id="MobiDB-lite"/>
    </source>
</evidence>
<organism evidence="8 9">
    <name type="scientific">Westerdykella ornata</name>
    <dbReference type="NCBI Taxonomy" id="318751"/>
    <lineage>
        <taxon>Eukaryota</taxon>
        <taxon>Fungi</taxon>
        <taxon>Dikarya</taxon>
        <taxon>Ascomycota</taxon>
        <taxon>Pezizomycotina</taxon>
        <taxon>Dothideomycetes</taxon>
        <taxon>Pleosporomycetidae</taxon>
        <taxon>Pleosporales</taxon>
        <taxon>Sporormiaceae</taxon>
        <taxon>Westerdykella</taxon>
    </lineage>
</organism>
<dbReference type="CDD" id="cd08047">
    <property type="entry name" value="TAF7"/>
    <property type="match status" value="1"/>
</dbReference>
<reference evidence="8" key="1">
    <citation type="journal article" date="2020" name="Stud. Mycol.">
        <title>101 Dothideomycetes genomes: a test case for predicting lifestyles and emergence of pathogens.</title>
        <authorList>
            <person name="Haridas S."/>
            <person name="Albert R."/>
            <person name="Binder M."/>
            <person name="Bloem J."/>
            <person name="Labutti K."/>
            <person name="Salamov A."/>
            <person name="Andreopoulos B."/>
            <person name="Baker S."/>
            <person name="Barry K."/>
            <person name="Bills G."/>
            <person name="Bluhm B."/>
            <person name="Cannon C."/>
            <person name="Castanera R."/>
            <person name="Culley D."/>
            <person name="Daum C."/>
            <person name="Ezra D."/>
            <person name="Gonzalez J."/>
            <person name="Henrissat B."/>
            <person name="Kuo A."/>
            <person name="Liang C."/>
            <person name="Lipzen A."/>
            <person name="Lutzoni F."/>
            <person name="Magnuson J."/>
            <person name="Mondo S."/>
            <person name="Nolan M."/>
            <person name="Ohm R."/>
            <person name="Pangilinan J."/>
            <person name="Park H.-J."/>
            <person name="Ramirez L."/>
            <person name="Alfaro M."/>
            <person name="Sun H."/>
            <person name="Tritt A."/>
            <person name="Yoshinaga Y."/>
            <person name="Zwiers L.-H."/>
            <person name="Turgeon B."/>
            <person name="Goodwin S."/>
            <person name="Spatafora J."/>
            <person name="Crous P."/>
            <person name="Grigoriev I."/>
        </authorList>
    </citation>
    <scope>NUCLEOTIDE SEQUENCE</scope>
    <source>
        <strain evidence="8">CBS 379.55</strain>
    </source>
</reference>
<comment type="similarity">
    <text evidence="2">Belongs to the TAF7 family.</text>
</comment>
<proteinExistence type="inferred from homology"/>
<dbReference type="GO" id="GO:0016251">
    <property type="term" value="F:RNA polymerase II general transcription initiation factor activity"/>
    <property type="evidence" value="ECO:0007669"/>
    <property type="project" value="TreeGrafter"/>
</dbReference>
<keyword evidence="5" id="KW-0539">Nucleus</keyword>
<feature type="compositionally biased region" description="Acidic residues" evidence="6">
    <location>
        <begin position="467"/>
        <end position="487"/>
    </location>
</feature>
<dbReference type="Pfam" id="PF04658">
    <property type="entry name" value="TAFII55_N"/>
    <property type="match status" value="1"/>
</dbReference>
<dbReference type="RefSeq" id="XP_033658865.1">
    <property type="nucleotide sequence ID" value="XM_033794254.1"/>
</dbReference>
<evidence type="ECO:0000256" key="3">
    <source>
        <dbReference type="ARBA" id="ARBA00023015"/>
    </source>
</evidence>
<dbReference type="PANTHER" id="PTHR12228:SF0">
    <property type="entry name" value="TATA-BOX BINDING PROTEIN ASSOCIATED FACTOR 7"/>
    <property type="match status" value="1"/>
</dbReference>